<keyword evidence="12" id="KW-1185">Reference proteome</keyword>
<accession>A0A2A2JN26</accession>
<evidence type="ECO:0000256" key="2">
    <source>
        <dbReference type="ARBA" id="ARBA00007857"/>
    </source>
</evidence>
<comment type="subcellular location">
    <subcellularLocation>
        <location evidence="1">Nucleus</location>
    </subcellularLocation>
</comment>
<sequence length="1570" mass="178997">MSRNEDSPEDSALLSLFDLGREVIAQTVEPGQAIERLQSLPVLTNSLPSLLFDATSLLESFLKSAPDPEEARKKFIEFIDLVKKKYICEDVLNPELDVLEAQLPDNKTQIVRLKTKLFYKQSKFNLLREESEGYAKLITELLEINGQWNGLGVDDVINRMLCLIGQFNLDPNRVTDIIIECFECASSPQDRLFFTKLLKKIDVVPAYICNILGFKFSVCQGPGKETPFALYTVAAYLIHFHIIQMLDVLGFMMPKADGIKETHKARAANATARISKAETISTASIPIESKSSSLFDSLSDSIVSSSNTSIQGVSLATVAAIQEMEDQKIADPFLEEKVLSSNQKLGLLCALLELKNWKYAQMLLDRLPEFYATILSVRVCRALADMIDDSIHDFYMQKCDRRLPGLPQSVRESPVEPDENSLSKIDSWAELISFSNVLSYLGPRIGYSARTLTKLVRLVTVFYEEHKKEIVSCSQTDLNSMMDIIDEFLLPSLSLAEMNSALSEELWTLLQGFSYEIRYRLYGRWNSHTARYSEIGVVRAKVIGRTKYVLKRLSKDTVRIMGRQLGKLAHLHPMAMFDYLLSQVQTFDNLIGPVVDSIRFLTSLEFDVLSFCIISQLSNPSKQQLKASDATLSPWLIALANLVGSIYKKYPMELNGMLEYVAHQLRNSKSFDLLLVREIIQNMSWVESSTGLTNEQVEALSGGEVLKQEAGGFSTARNKRASVRLKDALLKDNLAVSLCILIAQQREFIVHEDGQTLPLKLVGEMMDQCRDTLQQLVAFLLSYVKWDDYAKRMPTVGELLTEFRLPLDAAMFLVRPTYMPKVLAMYDAAKRAKPLEEGKTRLDSAQKMVVFKEVLDQFLDELSQDLSPCLSPHIINDVASRQMAIFWMLNLYDIEVPVAAYERTIEAVRKQLKDVADNIDMSKSKRAKEEERLKSLEAKLKDEQKRQTEHVARIRGWMQTAKDTIFEENKHQQTAAFFQMCVYSRALFSEVDAIYCGRLFIYLHEQRTTFFMSVLFVDKIFSDVLPLICGLTENEAASYGRFLDIILTQCNKWHANKQLYEAECAGTPGFIVKKSDSPGEGQGLIYENFRKLSYKWQQTLQMTFQGILSDSKAEYALLRNSLIVMTKMINSFPTISEHLAIIEKEVAKVRDREKGSRDDLSLKAASYAGRLRLRATKTIDTANYCIQSRKVKPAAAAGKKKENKESKEAKEGKEPKDSKETKESNANSNEEKETVNGKSTKEEKRTAAKDKKKLTSSNESLNNDEKSAKLAKEIPKEAGPQPPPTPKASKEENSKEKTAIKDRKRSAPATENNDEKPAKAAKESAPPTPTTRTSKEESREKEREREKDKEKEKPALKERRRTTGSNENHDDKSTKLSREASKELAEKVAGPKPPKEENGKEKEREKEKPLTKERKRIAVPHENVLAYLQPDGRKKKRTESADEEVKQSSSSTENGEEYGPSRHKERKDESKKTSEKDRDAQRKDRDKDKDRVEHAAADRERRDRREKEKEKDRRSRSHDKDKDRGKEKERERERDRKKETERHKKDEKERDKRQDEKLEKRTRSSDSGKK</sequence>
<comment type="subunit">
    <text evidence="5">Component of the THO subcomplex, which is composed of THOC1, THOC2, THOC3, THOC5, THOC6 and THOC7. The THO subcomplex interacts with DDX39B to form the THO-DDX39B complex which multimerizes into a 28-subunit tetrameric assembly. Component of the transcription/export (TREX) complex at least composed of ALYREF/THOC4, DDX39B, SARNP/CIP29, CHTOP and the THO subcomplex; in the complex interacts with THOC1, THOC3, THOC5, THOC7 and DDX39B. TREX seems to have a dynamic structure involving ATP-dependent remodeling. Interacts with POLDIP3 and ZC3H11A.</text>
</comment>
<evidence type="ECO:0000256" key="1">
    <source>
        <dbReference type="ARBA" id="ARBA00004123"/>
    </source>
</evidence>
<comment type="similarity">
    <text evidence="2">Belongs to the THOC2 family.</text>
</comment>
<dbReference type="EMBL" id="LIAE01010332">
    <property type="protein sequence ID" value="PAV63063.1"/>
    <property type="molecule type" value="Genomic_DNA"/>
</dbReference>
<feature type="compositionally biased region" description="Basic and acidic residues" evidence="7">
    <location>
        <begin position="1199"/>
        <end position="1249"/>
    </location>
</feature>
<feature type="compositionally biased region" description="Basic and acidic residues" evidence="7">
    <location>
        <begin position="1333"/>
        <end position="1357"/>
    </location>
</feature>
<dbReference type="GO" id="GO:0006406">
    <property type="term" value="P:mRNA export from nucleus"/>
    <property type="evidence" value="ECO:0007669"/>
    <property type="project" value="InterPro"/>
</dbReference>
<evidence type="ECO:0000259" key="10">
    <source>
        <dbReference type="Pfam" id="PF16134"/>
    </source>
</evidence>
<feature type="compositionally biased region" description="Basic and acidic residues" evidence="7">
    <location>
        <begin position="1459"/>
        <end position="1570"/>
    </location>
</feature>
<gene>
    <name evidence="11" type="ORF">WR25_14741</name>
</gene>
<name>A0A2A2JN26_9BILA</name>
<feature type="domain" description="THO complex subunit 2 N-terminal" evidence="10">
    <location>
        <begin position="421"/>
        <end position="563"/>
    </location>
</feature>
<evidence type="ECO:0000313" key="12">
    <source>
        <dbReference type="Proteomes" id="UP000218231"/>
    </source>
</evidence>
<proteinExistence type="inferred from homology"/>
<dbReference type="InterPro" id="IPR021726">
    <property type="entry name" value="THO_THOC2_N"/>
</dbReference>
<evidence type="ECO:0000259" key="8">
    <source>
        <dbReference type="Pfam" id="PF11262"/>
    </source>
</evidence>
<feature type="compositionally biased region" description="Basic and acidic residues" evidence="7">
    <location>
        <begin position="1367"/>
        <end position="1386"/>
    </location>
</feature>
<dbReference type="Pfam" id="PF11262">
    <property type="entry name" value="Tho2"/>
    <property type="match status" value="1"/>
</dbReference>
<keyword evidence="4" id="KW-0539">Nucleus</keyword>
<comment type="caution">
    <text evidence="11">The sequence shown here is derived from an EMBL/GenBank/DDBJ whole genome shotgun (WGS) entry which is preliminary data.</text>
</comment>
<feature type="compositionally biased region" description="Basic and acidic residues" evidence="7">
    <location>
        <begin position="1263"/>
        <end position="1276"/>
    </location>
</feature>
<protein>
    <recommendedName>
        <fullName evidence="3">THO complex subunit 2</fullName>
    </recommendedName>
</protein>
<feature type="compositionally biased region" description="Basic and acidic residues" evidence="7">
    <location>
        <begin position="1313"/>
        <end position="1322"/>
    </location>
</feature>
<dbReference type="InterPro" id="IPR032302">
    <property type="entry name" value="THOC2_N"/>
</dbReference>
<evidence type="ECO:0000256" key="3">
    <source>
        <dbReference type="ARBA" id="ARBA00019596"/>
    </source>
</evidence>
<evidence type="ECO:0000256" key="6">
    <source>
        <dbReference type="SAM" id="Coils"/>
    </source>
</evidence>
<feature type="compositionally biased region" description="Basic and acidic residues" evidence="7">
    <location>
        <begin position="1393"/>
        <end position="1412"/>
    </location>
</feature>
<dbReference type="InterPro" id="IPR021418">
    <property type="entry name" value="THO_THOC2_C"/>
</dbReference>
<feature type="coiled-coil region" evidence="6">
    <location>
        <begin position="898"/>
        <end position="953"/>
    </location>
</feature>
<dbReference type="GO" id="GO:0006397">
    <property type="term" value="P:mRNA processing"/>
    <property type="evidence" value="ECO:0007669"/>
    <property type="project" value="InterPro"/>
</dbReference>
<evidence type="ECO:0000256" key="5">
    <source>
        <dbReference type="ARBA" id="ARBA00047033"/>
    </source>
</evidence>
<dbReference type="Pfam" id="PF11732">
    <property type="entry name" value="Thoc2"/>
    <property type="match status" value="1"/>
</dbReference>
<dbReference type="PANTHER" id="PTHR21597">
    <property type="entry name" value="THO2 PROTEIN"/>
    <property type="match status" value="1"/>
</dbReference>
<evidence type="ECO:0000256" key="7">
    <source>
        <dbReference type="SAM" id="MobiDB-lite"/>
    </source>
</evidence>
<reference evidence="11 12" key="1">
    <citation type="journal article" date="2017" name="Curr. Biol.">
        <title>Genome architecture and evolution of a unichromosomal asexual nematode.</title>
        <authorList>
            <person name="Fradin H."/>
            <person name="Zegar C."/>
            <person name="Gutwein M."/>
            <person name="Lucas J."/>
            <person name="Kovtun M."/>
            <person name="Corcoran D."/>
            <person name="Baugh L.R."/>
            <person name="Kiontke K."/>
            <person name="Gunsalus K."/>
            <person name="Fitch D.H."/>
            <person name="Piano F."/>
        </authorList>
    </citation>
    <scope>NUCLEOTIDE SEQUENCE [LARGE SCALE GENOMIC DNA]</scope>
    <source>
        <strain evidence="11">PF1309</strain>
    </source>
</reference>
<dbReference type="Pfam" id="PF16134">
    <property type="entry name" value="THOC2_N"/>
    <property type="match status" value="2"/>
</dbReference>
<organism evidence="11 12">
    <name type="scientific">Diploscapter pachys</name>
    <dbReference type="NCBI Taxonomy" id="2018661"/>
    <lineage>
        <taxon>Eukaryota</taxon>
        <taxon>Metazoa</taxon>
        <taxon>Ecdysozoa</taxon>
        <taxon>Nematoda</taxon>
        <taxon>Chromadorea</taxon>
        <taxon>Rhabditida</taxon>
        <taxon>Rhabditina</taxon>
        <taxon>Rhabditomorpha</taxon>
        <taxon>Rhabditoidea</taxon>
        <taxon>Rhabditidae</taxon>
        <taxon>Diploscapter</taxon>
    </lineage>
</organism>
<keyword evidence="6" id="KW-0175">Coiled coil</keyword>
<dbReference type="STRING" id="2018661.A0A2A2JN26"/>
<dbReference type="OrthoDB" id="29024at2759"/>
<feature type="region of interest" description="Disordered" evidence="7">
    <location>
        <begin position="1190"/>
        <end position="1570"/>
    </location>
</feature>
<evidence type="ECO:0000256" key="4">
    <source>
        <dbReference type="ARBA" id="ARBA00023242"/>
    </source>
</evidence>
<evidence type="ECO:0000313" key="11">
    <source>
        <dbReference type="EMBL" id="PAV63063.1"/>
    </source>
</evidence>
<evidence type="ECO:0000259" key="9">
    <source>
        <dbReference type="Pfam" id="PF11732"/>
    </source>
</evidence>
<feature type="domain" description="THO complex subunitTHOC2 C-terminal" evidence="8">
    <location>
        <begin position="883"/>
        <end position="1171"/>
    </location>
</feature>
<feature type="domain" description="THO complex subunit 2 N-terminal" evidence="10">
    <location>
        <begin position="54"/>
        <end position="397"/>
    </location>
</feature>
<dbReference type="GO" id="GO:0000445">
    <property type="term" value="C:THO complex part of transcription export complex"/>
    <property type="evidence" value="ECO:0007669"/>
    <property type="project" value="TreeGrafter"/>
</dbReference>
<feature type="domain" description="THO complex subunitTHOC2 N-terminal" evidence="9">
    <location>
        <begin position="565"/>
        <end position="640"/>
    </location>
</feature>
<dbReference type="InterPro" id="IPR040007">
    <property type="entry name" value="Tho2"/>
</dbReference>
<dbReference type="Proteomes" id="UP000218231">
    <property type="component" value="Unassembled WGS sequence"/>
</dbReference>
<dbReference type="PANTHER" id="PTHR21597:SF0">
    <property type="entry name" value="THO COMPLEX SUBUNIT 2"/>
    <property type="match status" value="1"/>
</dbReference>
<feature type="compositionally biased region" description="Basic and acidic residues" evidence="7">
    <location>
        <begin position="1288"/>
        <end position="1301"/>
    </location>
</feature>
<dbReference type="GO" id="GO:0003729">
    <property type="term" value="F:mRNA binding"/>
    <property type="evidence" value="ECO:0007669"/>
    <property type="project" value="TreeGrafter"/>
</dbReference>